<sequence length="268" mass="30545">MTPASVTETNQSQIWENLCRKQNNKKVNKPNYRLNDTVRLSYGIGGLFKRLFRTALPFLTQGAKSVGKEVLKTGIQTANDLLEGQNLEDAAKHRAKETRRKLVREGIKKADDMLGQDKKYKRKKRFSKRPIPSKVRKVKGRDIFDTKVHINPGVLIAHTKALEKAAAKYPIDSNPAVYLQVDDHVHPGKCPAAVSSEKKQDLLHMEFYHHLPSWAMNEQMSYFSSFSDEWSRDLKTTKEIPVVCKYGNSVHVEVSGYCSPKLKYCVNI</sequence>
<dbReference type="EMBL" id="BMAU01021203">
    <property type="protein sequence ID" value="GFX98580.1"/>
    <property type="molecule type" value="Genomic_DNA"/>
</dbReference>
<evidence type="ECO:0000313" key="1">
    <source>
        <dbReference type="EMBL" id="GFX98580.1"/>
    </source>
</evidence>
<name>A0A8X6RY47_TRICX</name>
<proteinExistence type="predicted"/>
<organism evidence="1 2">
    <name type="scientific">Trichonephila clavipes</name>
    <name type="common">Golden silk orbweaver</name>
    <name type="synonym">Nephila clavipes</name>
    <dbReference type="NCBI Taxonomy" id="2585209"/>
    <lineage>
        <taxon>Eukaryota</taxon>
        <taxon>Metazoa</taxon>
        <taxon>Ecdysozoa</taxon>
        <taxon>Arthropoda</taxon>
        <taxon>Chelicerata</taxon>
        <taxon>Arachnida</taxon>
        <taxon>Araneae</taxon>
        <taxon>Araneomorphae</taxon>
        <taxon>Entelegynae</taxon>
        <taxon>Araneoidea</taxon>
        <taxon>Nephilidae</taxon>
        <taxon>Trichonephila</taxon>
    </lineage>
</organism>
<comment type="caution">
    <text evidence="1">The sequence shown here is derived from an EMBL/GenBank/DDBJ whole genome shotgun (WGS) entry which is preliminary data.</text>
</comment>
<accession>A0A8X6RY47</accession>
<evidence type="ECO:0000313" key="2">
    <source>
        <dbReference type="Proteomes" id="UP000887159"/>
    </source>
</evidence>
<dbReference type="Proteomes" id="UP000887159">
    <property type="component" value="Unassembled WGS sequence"/>
</dbReference>
<keyword evidence="2" id="KW-1185">Reference proteome</keyword>
<protein>
    <submittedName>
        <fullName evidence="1">Uncharacterized protein F54H12.2</fullName>
    </submittedName>
</protein>
<reference evidence="1" key="1">
    <citation type="submission" date="2020-08" db="EMBL/GenBank/DDBJ databases">
        <title>Multicomponent nature underlies the extraordinary mechanical properties of spider dragline silk.</title>
        <authorList>
            <person name="Kono N."/>
            <person name="Nakamura H."/>
            <person name="Mori M."/>
            <person name="Yoshida Y."/>
            <person name="Ohtoshi R."/>
            <person name="Malay A.D."/>
            <person name="Moran D.A.P."/>
            <person name="Tomita M."/>
            <person name="Numata K."/>
            <person name="Arakawa K."/>
        </authorList>
    </citation>
    <scope>NUCLEOTIDE SEQUENCE</scope>
</reference>
<gene>
    <name evidence="1" type="primary">F54H12.2_102</name>
    <name evidence="1" type="ORF">TNCV_1501581</name>
</gene>
<dbReference type="AlphaFoldDB" id="A0A8X6RY47"/>